<accession>A0A2P2J3S9</accession>
<evidence type="ECO:0000313" key="1">
    <source>
        <dbReference type="EMBL" id="MBW88126.1"/>
    </source>
</evidence>
<proteinExistence type="predicted"/>
<reference evidence="1" key="1">
    <citation type="submission" date="2018-02" db="EMBL/GenBank/DDBJ databases">
        <title>Rhizophora mucronata_Transcriptome.</title>
        <authorList>
            <person name="Meera S.P."/>
            <person name="Sreeshan A."/>
            <person name="Augustine A."/>
        </authorList>
    </citation>
    <scope>NUCLEOTIDE SEQUENCE</scope>
    <source>
        <tissue evidence="1">Leaf</tissue>
    </source>
</reference>
<sequence length="38" mass="4822">MWDVLYTKNDFYINMHTYMHAYKYISMLKIYTNICKYT</sequence>
<organism evidence="1">
    <name type="scientific">Rhizophora mucronata</name>
    <name type="common">Asiatic mangrove</name>
    <dbReference type="NCBI Taxonomy" id="61149"/>
    <lineage>
        <taxon>Eukaryota</taxon>
        <taxon>Viridiplantae</taxon>
        <taxon>Streptophyta</taxon>
        <taxon>Embryophyta</taxon>
        <taxon>Tracheophyta</taxon>
        <taxon>Spermatophyta</taxon>
        <taxon>Magnoliopsida</taxon>
        <taxon>eudicotyledons</taxon>
        <taxon>Gunneridae</taxon>
        <taxon>Pentapetalae</taxon>
        <taxon>rosids</taxon>
        <taxon>fabids</taxon>
        <taxon>Malpighiales</taxon>
        <taxon>Rhizophoraceae</taxon>
        <taxon>Rhizophora</taxon>
    </lineage>
</organism>
<name>A0A2P2J3S9_RHIMU</name>
<protein>
    <submittedName>
        <fullName evidence="1">Uncharacterized protein</fullName>
    </submittedName>
</protein>
<dbReference type="AlphaFoldDB" id="A0A2P2J3S9"/>
<dbReference type="EMBL" id="GGEC01007643">
    <property type="protein sequence ID" value="MBW88126.1"/>
    <property type="molecule type" value="Transcribed_RNA"/>
</dbReference>